<reference evidence="5 6" key="1">
    <citation type="journal article" date="2015" name="Int. J. Syst. Evol. Microbiol.">
        <title>Acinetobacter equi sp. nov. isolated from horse faeces.</title>
        <authorList>
            <person name="Poppel M.T."/>
            <person name="Skiebe E."/>
            <person name="Laue M."/>
            <person name="Bergmann H."/>
            <person name="Ebersberger I."/>
            <person name="Garn T."/>
            <person name="Fruth A."/>
            <person name="Baumgardt S."/>
            <person name="Busse H.J."/>
            <person name="Wilharm G."/>
        </authorList>
    </citation>
    <scope>NUCLEOTIDE SEQUENCE [LARGE SCALE GENOMIC DNA]</scope>
    <source>
        <strain evidence="5 6">114</strain>
    </source>
</reference>
<dbReference type="AlphaFoldDB" id="A0A0N9VZ27"/>
<feature type="domain" description="Proteinase inhibitor I42 chagasin" evidence="4">
    <location>
        <begin position="45"/>
        <end position="128"/>
    </location>
</feature>
<dbReference type="STRING" id="1324350.AOY20_02575"/>
<keyword evidence="2" id="KW-0789">Thiol protease inhibitor</keyword>
<keyword evidence="1" id="KW-0646">Protease inhibitor</keyword>
<dbReference type="SUPFAM" id="SSF141066">
    <property type="entry name" value="ICP-like"/>
    <property type="match status" value="1"/>
</dbReference>
<dbReference type="GO" id="GO:0004869">
    <property type="term" value="F:cysteine-type endopeptidase inhibitor activity"/>
    <property type="evidence" value="ECO:0007669"/>
    <property type="project" value="UniProtKB-KW"/>
</dbReference>
<feature type="chain" id="PRO_5006039691" description="Proteinase inhibitor I42 chagasin domain-containing protein" evidence="3">
    <location>
        <begin position="26"/>
        <end position="137"/>
    </location>
</feature>
<accession>A0A0N9VZ27</accession>
<evidence type="ECO:0000259" key="4">
    <source>
        <dbReference type="Pfam" id="PF09394"/>
    </source>
</evidence>
<proteinExistence type="predicted"/>
<evidence type="ECO:0000256" key="3">
    <source>
        <dbReference type="SAM" id="SignalP"/>
    </source>
</evidence>
<dbReference type="RefSeq" id="WP_054580417.1">
    <property type="nucleotide sequence ID" value="NZ_CP012808.1"/>
</dbReference>
<sequence>MKKIKLIVLLSLGCLFVGCSGMSSTVDGKTYIFTQQQKCPILLEMDVNQTVELTLKENPSTGYGWSLEDPLKLFKVEETYISDAKKTNDSAMLGQGGNKIFKFRAIQPGEEVIKIRHARAWENETSIDEWVCRIRIS</sequence>
<name>A0A0N9VZ27_9GAMM</name>
<dbReference type="OrthoDB" id="670336at2"/>
<evidence type="ECO:0000313" key="5">
    <source>
        <dbReference type="EMBL" id="ALH94513.1"/>
    </source>
</evidence>
<dbReference type="InterPro" id="IPR018990">
    <property type="entry name" value="Prot_inh_I42_chagasin"/>
</dbReference>
<keyword evidence="6" id="KW-1185">Reference proteome</keyword>
<gene>
    <name evidence="5" type="ORF">AOY20_02575</name>
</gene>
<dbReference type="PANTHER" id="PTHR36530">
    <property type="entry name" value="INHIBITOR OF CYSTEINE PEPTIDASE"/>
    <property type="match status" value="1"/>
</dbReference>
<protein>
    <recommendedName>
        <fullName evidence="4">Proteinase inhibitor I42 chagasin domain-containing protein</fullName>
    </recommendedName>
</protein>
<dbReference type="KEGG" id="aei:AOY20_02575"/>
<dbReference type="PROSITE" id="PS51257">
    <property type="entry name" value="PROKAR_LIPOPROTEIN"/>
    <property type="match status" value="1"/>
</dbReference>
<dbReference type="EMBL" id="CP012808">
    <property type="protein sequence ID" value="ALH94513.1"/>
    <property type="molecule type" value="Genomic_DNA"/>
</dbReference>
<dbReference type="InterPro" id="IPR036331">
    <property type="entry name" value="Chagasin-like_sf"/>
</dbReference>
<dbReference type="InterPro" id="IPR052781">
    <property type="entry name" value="Cys_protease_inhibitor_I42"/>
</dbReference>
<evidence type="ECO:0000256" key="2">
    <source>
        <dbReference type="ARBA" id="ARBA00022704"/>
    </source>
</evidence>
<evidence type="ECO:0000256" key="1">
    <source>
        <dbReference type="ARBA" id="ARBA00022690"/>
    </source>
</evidence>
<keyword evidence="3" id="KW-0732">Signal</keyword>
<dbReference type="Gene3D" id="2.60.40.2020">
    <property type="match status" value="1"/>
</dbReference>
<evidence type="ECO:0000313" key="6">
    <source>
        <dbReference type="Proteomes" id="UP000064939"/>
    </source>
</evidence>
<feature type="signal peptide" evidence="3">
    <location>
        <begin position="1"/>
        <end position="25"/>
    </location>
</feature>
<dbReference type="PANTHER" id="PTHR36530:SF1">
    <property type="entry name" value="AMOEBIASIN-1"/>
    <property type="match status" value="1"/>
</dbReference>
<dbReference type="Proteomes" id="UP000064939">
    <property type="component" value="Chromosome"/>
</dbReference>
<dbReference type="Pfam" id="PF09394">
    <property type="entry name" value="Inhibitor_I42"/>
    <property type="match status" value="1"/>
</dbReference>
<organism evidence="5 6">
    <name type="scientific">Acinetobacter equi</name>
    <dbReference type="NCBI Taxonomy" id="1324350"/>
    <lineage>
        <taxon>Bacteria</taxon>
        <taxon>Pseudomonadati</taxon>
        <taxon>Pseudomonadota</taxon>
        <taxon>Gammaproteobacteria</taxon>
        <taxon>Moraxellales</taxon>
        <taxon>Moraxellaceae</taxon>
        <taxon>Acinetobacter</taxon>
    </lineage>
</organism>